<evidence type="ECO:0000313" key="2">
    <source>
        <dbReference type="EMBL" id="RVT91294.1"/>
    </source>
</evidence>
<keyword evidence="2" id="KW-0378">Hydrolase</keyword>
<feature type="domain" description="HNH nuclease" evidence="1">
    <location>
        <begin position="55"/>
        <end position="99"/>
    </location>
</feature>
<evidence type="ECO:0000313" key="3">
    <source>
        <dbReference type="Proteomes" id="UP000282971"/>
    </source>
</evidence>
<dbReference type="SUPFAM" id="SSF54060">
    <property type="entry name" value="His-Me finger endonucleases"/>
    <property type="match status" value="1"/>
</dbReference>
<dbReference type="InterPro" id="IPR044925">
    <property type="entry name" value="His-Me_finger_sf"/>
</dbReference>
<proteinExistence type="predicted"/>
<organism evidence="2 3">
    <name type="scientific">Sphingomonas crocodyli</name>
    <dbReference type="NCBI Taxonomy" id="1979270"/>
    <lineage>
        <taxon>Bacteria</taxon>
        <taxon>Pseudomonadati</taxon>
        <taxon>Pseudomonadota</taxon>
        <taxon>Alphaproteobacteria</taxon>
        <taxon>Sphingomonadales</taxon>
        <taxon>Sphingomonadaceae</taxon>
        <taxon>Sphingomonas</taxon>
    </lineage>
</organism>
<name>A0A437M192_9SPHN</name>
<protein>
    <submittedName>
        <fullName evidence="2">HNH endonuclease</fullName>
    </submittedName>
</protein>
<dbReference type="Proteomes" id="UP000282971">
    <property type="component" value="Unassembled WGS sequence"/>
</dbReference>
<keyword evidence="3" id="KW-1185">Reference proteome</keyword>
<keyword evidence="2" id="KW-0540">Nuclease</keyword>
<reference evidence="2 3" key="1">
    <citation type="submission" date="2019-01" db="EMBL/GenBank/DDBJ databases">
        <authorList>
            <person name="Chen W.-M."/>
        </authorList>
    </citation>
    <scope>NUCLEOTIDE SEQUENCE [LARGE SCALE GENOMIC DNA]</scope>
    <source>
        <strain evidence="2 3">CCP-7</strain>
    </source>
</reference>
<accession>A0A437M192</accession>
<evidence type="ECO:0000259" key="1">
    <source>
        <dbReference type="Pfam" id="PF13392"/>
    </source>
</evidence>
<dbReference type="Gene3D" id="3.90.75.10">
    <property type="entry name" value="Homing Intron 3 (I-ppo) Encoded Endonuclease, Chain A"/>
    <property type="match status" value="1"/>
</dbReference>
<dbReference type="InterPro" id="IPR003615">
    <property type="entry name" value="HNH_nuc"/>
</dbReference>
<dbReference type="Pfam" id="PF13392">
    <property type="entry name" value="HNH_3"/>
    <property type="match status" value="1"/>
</dbReference>
<sequence length="216" mass="24286">MTYIPRFTRVYHPELAAKMEARVTLDTVSGCWNWTKGVNSDGYGYGLYFEGKQHRAHRCAYLVSMGDLPPTEFPIRHLCSNPACCRPDHLAVGTHAENADDTIKAGRRRSCRTPFAQRRERAAAMRQLGGRIEEIAARFNVSQSTARRAVRGQTWAQLPGARDAKPNGEHKRKLTKEDVRAIRASTETNKELATRYGVTAAAIHAVVARKSWRHVD</sequence>
<dbReference type="SUPFAM" id="SSF46689">
    <property type="entry name" value="Homeodomain-like"/>
    <property type="match status" value="1"/>
</dbReference>
<dbReference type="GO" id="GO:0004519">
    <property type="term" value="F:endonuclease activity"/>
    <property type="evidence" value="ECO:0007669"/>
    <property type="project" value="UniProtKB-KW"/>
</dbReference>
<dbReference type="InterPro" id="IPR009057">
    <property type="entry name" value="Homeodomain-like_sf"/>
</dbReference>
<comment type="caution">
    <text evidence="2">The sequence shown here is derived from an EMBL/GenBank/DDBJ whole genome shotgun (WGS) entry which is preliminary data.</text>
</comment>
<dbReference type="EMBL" id="SACN01000002">
    <property type="protein sequence ID" value="RVT91294.1"/>
    <property type="molecule type" value="Genomic_DNA"/>
</dbReference>
<keyword evidence="2" id="KW-0255">Endonuclease</keyword>
<gene>
    <name evidence="2" type="ORF">EOD43_17460</name>
</gene>
<dbReference type="InterPro" id="IPR044930">
    <property type="entry name" value="Homing_endonuclease_His-Me"/>
</dbReference>
<dbReference type="AlphaFoldDB" id="A0A437M192"/>
<dbReference type="OrthoDB" id="7728307at2"/>
<dbReference type="RefSeq" id="WP_127745306.1">
    <property type="nucleotide sequence ID" value="NZ_SACN01000002.1"/>
</dbReference>